<gene>
    <name evidence="1" type="ORF">H9Q79_16560</name>
</gene>
<dbReference type="KEGG" id="whj:H9Q79_16560"/>
<protein>
    <submittedName>
        <fullName evidence="1">Uncharacterized protein</fullName>
    </submittedName>
</protein>
<reference evidence="1 2" key="1">
    <citation type="submission" date="2020-08" db="EMBL/GenBank/DDBJ databases">
        <authorList>
            <person name="Liu C."/>
            <person name="Sun Q."/>
        </authorList>
    </citation>
    <scope>NUCLEOTIDE SEQUENCE [LARGE SCALE GENOMIC DNA]</scope>
    <source>
        <strain evidence="1 2">NSJ-29</strain>
    </source>
</reference>
<sequence length="155" mass="18116">MAKLVMERKATDNPYFHREFHNHINVGIDYLYKKYGPEKVVDYLETFTRHFYGPLIERMKAEGLSPFREHLEKIYEIEGALGDLHIEESEEGMKVSVDRCPGVTYIHETGHTVSEVYPETSRVVYKTLAEDTGFTYEMRSYDEETGKAVHLFRKG</sequence>
<evidence type="ECO:0000313" key="1">
    <source>
        <dbReference type="EMBL" id="QNM08453.1"/>
    </source>
</evidence>
<accession>A0A7G9GCC1</accession>
<organism evidence="1 2">
    <name type="scientific">Wansuia hejianensis</name>
    <dbReference type="NCBI Taxonomy" id="2763667"/>
    <lineage>
        <taxon>Bacteria</taxon>
        <taxon>Bacillati</taxon>
        <taxon>Bacillota</taxon>
        <taxon>Clostridia</taxon>
        <taxon>Lachnospirales</taxon>
        <taxon>Lachnospiraceae</taxon>
        <taxon>Wansuia</taxon>
    </lineage>
</organism>
<proteinExistence type="predicted"/>
<dbReference type="Proteomes" id="UP000515860">
    <property type="component" value="Chromosome"/>
</dbReference>
<dbReference type="RefSeq" id="WP_118646369.1">
    <property type="nucleotide sequence ID" value="NZ_CP060635.1"/>
</dbReference>
<name>A0A7G9GCC1_9FIRM</name>
<evidence type="ECO:0000313" key="2">
    <source>
        <dbReference type="Proteomes" id="UP000515860"/>
    </source>
</evidence>
<dbReference type="EMBL" id="CP060635">
    <property type="protein sequence ID" value="QNM08453.1"/>
    <property type="molecule type" value="Genomic_DNA"/>
</dbReference>
<keyword evidence="2" id="KW-1185">Reference proteome</keyword>
<dbReference type="AlphaFoldDB" id="A0A7G9GCC1"/>